<dbReference type="Proteomes" id="UP000034329">
    <property type="component" value="Unassembled WGS sequence"/>
</dbReference>
<evidence type="ECO:0000256" key="1">
    <source>
        <dbReference type="ARBA" id="ARBA00001947"/>
    </source>
</evidence>
<organism evidence="8 9">
    <name type="scientific">Candidatus Woesebacteria bacterium GW2011_GWB1_45_5</name>
    <dbReference type="NCBI Taxonomy" id="1618581"/>
    <lineage>
        <taxon>Bacteria</taxon>
        <taxon>Candidatus Woeseibacteriota</taxon>
    </lineage>
</organism>
<evidence type="ECO:0000256" key="3">
    <source>
        <dbReference type="ARBA" id="ARBA00022722"/>
    </source>
</evidence>
<keyword evidence="4" id="KW-0479">Metal-binding</keyword>
<evidence type="ECO:0000313" key="8">
    <source>
        <dbReference type="EMBL" id="KKU09111.1"/>
    </source>
</evidence>
<evidence type="ECO:0000256" key="7">
    <source>
        <dbReference type="ARBA" id="ARBA00022833"/>
    </source>
</evidence>
<dbReference type="GO" id="GO:0004519">
    <property type="term" value="F:endonuclease activity"/>
    <property type="evidence" value="ECO:0007669"/>
    <property type="project" value="UniProtKB-KW"/>
</dbReference>
<dbReference type="Gene3D" id="3.40.390.30">
    <property type="entry name" value="Metalloproteases ('zincins'), catalytic domain"/>
    <property type="match status" value="1"/>
</dbReference>
<dbReference type="AlphaFoldDB" id="A0A0G1MLB1"/>
<evidence type="ECO:0000256" key="4">
    <source>
        <dbReference type="ARBA" id="ARBA00022723"/>
    </source>
</evidence>
<comment type="caution">
    <text evidence="8">The sequence shown here is derived from an EMBL/GenBank/DDBJ whole genome shotgun (WGS) entry which is preliminary data.</text>
</comment>
<evidence type="ECO:0000256" key="2">
    <source>
        <dbReference type="ARBA" id="ARBA00010875"/>
    </source>
</evidence>
<dbReference type="InterPro" id="IPR002036">
    <property type="entry name" value="YbeY"/>
</dbReference>
<name>A0A0G1MLB1_9BACT</name>
<keyword evidence="5" id="KW-0255">Endonuclease</keyword>
<keyword evidence="6" id="KW-0378">Hydrolase</keyword>
<dbReference type="GO" id="GO:0046872">
    <property type="term" value="F:metal ion binding"/>
    <property type="evidence" value="ECO:0007669"/>
    <property type="project" value="UniProtKB-KW"/>
</dbReference>
<proteinExistence type="inferred from homology"/>
<dbReference type="InterPro" id="IPR023091">
    <property type="entry name" value="MetalPrtase_cat_dom_sf_prd"/>
</dbReference>
<dbReference type="Pfam" id="PF02130">
    <property type="entry name" value="YbeY"/>
    <property type="match status" value="1"/>
</dbReference>
<accession>A0A0G1MLB1</accession>
<dbReference type="EMBL" id="LCLA01000049">
    <property type="protein sequence ID" value="KKU09111.1"/>
    <property type="molecule type" value="Genomic_DNA"/>
</dbReference>
<evidence type="ECO:0000313" key="9">
    <source>
        <dbReference type="Proteomes" id="UP000034329"/>
    </source>
</evidence>
<protein>
    <submittedName>
        <fullName evidence="8">Putative rRNA maturation factor</fullName>
    </submittedName>
</protein>
<comment type="similarity">
    <text evidence="2">Belongs to the endoribonuclease YbeY family.</text>
</comment>
<keyword evidence="3" id="KW-0540">Nuclease</keyword>
<dbReference type="SUPFAM" id="SSF55486">
    <property type="entry name" value="Metalloproteases ('zincins'), catalytic domain"/>
    <property type="match status" value="1"/>
</dbReference>
<reference evidence="8 9" key="1">
    <citation type="journal article" date="2015" name="Nature">
        <title>rRNA introns, odd ribosomes, and small enigmatic genomes across a large radiation of phyla.</title>
        <authorList>
            <person name="Brown C.T."/>
            <person name="Hug L.A."/>
            <person name="Thomas B.C."/>
            <person name="Sharon I."/>
            <person name="Castelle C.J."/>
            <person name="Singh A."/>
            <person name="Wilkins M.J."/>
            <person name="Williams K.H."/>
            <person name="Banfield J.F."/>
        </authorList>
    </citation>
    <scope>NUCLEOTIDE SEQUENCE [LARGE SCALE GENOMIC DNA]</scope>
</reference>
<dbReference type="GO" id="GO:0004222">
    <property type="term" value="F:metalloendopeptidase activity"/>
    <property type="evidence" value="ECO:0007669"/>
    <property type="project" value="InterPro"/>
</dbReference>
<dbReference type="GO" id="GO:0006364">
    <property type="term" value="P:rRNA processing"/>
    <property type="evidence" value="ECO:0007669"/>
    <property type="project" value="InterPro"/>
</dbReference>
<sequence>MIRVSITKQSNYPVAVAPIKKKLAGFLTENGIVSDAEVSVAMVGEKKMLEVGKKYLKDKKLHNVLSFTPGETKAPFVYPPGGVIYLGEIIVCYPLAVNEAKEENVLIAERVYDLIEHGALHLLGIHHKE</sequence>
<keyword evidence="7" id="KW-0862">Zinc</keyword>
<dbReference type="NCBIfam" id="TIGR00043">
    <property type="entry name" value="rRNA maturation RNase YbeY"/>
    <property type="match status" value="1"/>
</dbReference>
<gene>
    <name evidence="8" type="ORF">UX13_C0049G0004</name>
</gene>
<comment type="cofactor">
    <cofactor evidence="1">
        <name>Zn(2+)</name>
        <dbReference type="ChEBI" id="CHEBI:29105"/>
    </cofactor>
</comment>
<evidence type="ECO:0000256" key="5">
    <source>
        <dbReference type="ARBA" id="ARBA00022759"/>
    </source>
</evidence>
<evidence type="ECO:0000256" key="6">
    <source>
        <dbReference type="ARBA" id="ARBA00022801"/>
    </source>
</evidence>